<feature type="compositionally biased region" description="Polar residues" evidence="7">
    <location>
        <begin position="96"/>
        <end position="107"/>
    </location>
</feature>
<keyword evidence="9" id="KW-0255">Endonuclease</keyword>
<proteinExistence type="inferred from homology"/>
<evidence type="ECO:0000256" key="7">
    <source>
        <dbReference type="SAM" id="MobiDB-lite"/>
    </source>
</evidence>
<dbReference type="Proteomes" id="UP000696485">
    <property type="component" value="Unassembled WGS sequence"/>
</dbReference>
<dbReference type="GO" id="GO:0034353">
    <property type="term" value="F:mRNA 5'-diphosphatase activity"/>
    <property type="evidence" value="ECO:0007669"/>
    <property type="project" value="TreeGrafter"/>
</dbReference>
<dbReference type="GO" id="GO:0005634">
    <property type="term" value="C:nucleus"/>
    <property type="evidence" value="ECO:0007669"/>
    <property type="project" value="UniProtKB-SubCell"/>
</dbReference>
<comment type="catalytic activity">
    <reaction evidence="5">
        <text>a 5'-end NAD(+)-phospho-ribonucleoside in mRNA + H2O = a 5'-end phospho-ribonucleoside in mRNA + NAD(+) + H(+)</text>
        <dbReference type="Rhea" id="RHEA:60880"/>
        <dbReference type="Rhea" id="RHEA-COMP:15692"/>
        <dbReference type="Rhea" id="RHEA-COMP:15698"/>
        <dbReference type="ChEBI" id="CHEBI:15377"/>
        <dbReference type="ChEBI" id="CHEBI:15378"/>
        <dbReference type="ChEBI" id="CHEBI:57540"/>
        <dbReference type="ChEBI" id="CHEBI:138282"/>
        <dbReference type="ChEBI" id="CHEBI:144029"/>
    </reaction>
    <physiologicalReaction direction="left-to-right" evidence="5">
        <dbReference type="Rhea" id="RHEA:60881"/>
    </physiologicalReaction>
</comment>
<sequence length="167" mass="19146">MTFPVRPLGQFKVKCASFRQPIEIGSFSYDEQRNFIMDDSQLKYYFPPDLSKPNNLSVNYDKYISRDLLVDEHIDALLDALICIRDKEDEEERINSKQQSDGGSSSHDPVGGANSDNKDPHPQQQHRASMTRADFVCYRGILTKIMCTPYTRNEPWELGATLYKGSM</sequence>
<reference evidence="9" key="1">
    <citation type="journal article" date="2020" name="Fungal Divers.">
        <title>Resolving the Mortierellaceae phylogeny through synthesis of multi-gene phylogenetics and phylogenomics.</title>
        <authorList>
            <person name="Vandepol N."/>
            <person name="Liber J."/>
            <person name="Desiro A."/>
            <person name="Na H."/>
            <person name="Kennedy M."/>
            <person name="Barry K."/>
            <person name="Grigoriev I.V."/>
            <person name="Miller A.N."/>
            <person name="O'Donnell K."/>
            <person name="Stajich J.E."/>
            <person name="Bonito G."/>
        </authorList>
    </citation>
    <scope>NUCLEOTIDE SEQUENCE</scope>
    <source>
        <strain evidence="9">NVP1</strain>
    </source>
</reference>
<keyword evidence="6" id="KW-0378">Hydrolase</keyword>
<dbReference type="PANTHER" id="PTHR12395:SF9">
    <property type="entry name" value="DECAPPING AND EXORIBONUCLEASE PROTEIN"/>
    <property type="match status" value="1"/>
</dbReference>
<evidence type="ECO:0000313" key="9">
    <source>
        <dbReference type="EMBL" id="KAF9326889.1"/>
    </source>
</evidence>
<dbReference type="AlphaFoldDB" id="A0A9P5SI82"/>
<dbReference type="GO" id="GO:0004519">
    <property type="term" value="F:endonuclease activity"/>
    <property type="evidence" value="ECO:0007669"/>
    <property type="project" value="UniProtKB-KW"/>
</dbReference>
<organism evidence="9 10">
    <name type="scientific">Podila minutissima</name>
    <dbReference type="NCBI Taxonomy" id="64525"/>
    <lineage>
        <taxon>Eukaryota</taxon>
        <taxon>Fungi</taxon>
        <taxon>Fungi incertae sedis</taxon>
        <taxon>Mucoromycota</taxon>
        <taxon>Mortierellomycotina</taxon>
        <taxon>Mortierellomycetes</taxon>
        <taxon>Mortierellales</taxon>
        <taxon>Mortierellaceae</taxon>
        <taxon>Podila</taxon>
    </lineage>
</organism>
<comment type="subcellular location">
    <subcellularLocation>
        <location evidence="6">Nucleus</location>
    </subcellularLocation>
</comment>
<accession>A0A9P5SI82</accession>
<dbReference type="InterPro" id="IPR013961">
    <property type="entry name" value="RAI1"/>
</dbReference>
<keyword evidence="6" id="KW-0540">Nuclease</keyword>
<evidence type="ECO:0000256" key="6">
    <source>
        <dbReference type="RuleBase" id="RU367113"/>
    </source>
</evidence>
<dbReference type="PANTHER" id="PTHR12395">
    <property type="entry name" value="DOM-3 RELATED"/>
    <property type="match status" value="1"/>
</dbReference>
<evidence type="ECO:0000256" key="5">
    <source>
        <dbReference type="ARBA" id="ARBA00048124"/>
    </source>
</evidence>
<evidence type="ECO:0000256" key="4">
    <source>
        <dbReference type="ARBA" id="ARBA00044692"/>
    </source>
</evidence>
<keyword evidence="10" id="KW-1185">Reference proteome</keyword>
<comment type="caution">
    <text evidence="9">The sequence shown here is derived from an EMBL/GenBank/DDBJ whole genome shotgun (WGS) entry which is preliminary data.</text>
</comment>
<evidence type="ECO:0000256" key="3">
    <source>
        <dbReference type="ARBA" id="ARBA00044676"/>
    </source>
</evidence>
<comment type="catalytic activity">
    <reaction evidence="4">
        <text>a 5'-end triphospho-ribonucleoside in mRNA + H2O = a 5'-end phospho-ribonucleoside in mRNA + diphosphate + H(+)</text>
        <dbReference type="Rhea" id="RHEA:78683"/>
        <dbReference type="Rhea" id="RHEA-COMP:15692"/>
        <dbReference type="Rhea" id="RHEA-COMP:17164"/>
        <dbReference type="ChEBI" id="CHEBI:15377"/>
        <dbReference type="ChEBI" id="CHEBI:15378"/>
        <dbReference type="ChEBI" id="CHEBI:33019"/>
        <dbReference type="ChEBI" id="CHEBI:138282"/>
        <dbReference type="ChEBI" id="CHEBI:167618"/>
    </reaction>
    <physiologicalReaction direction="left-to-right" evidence="4">
        <dbReference type="Rhea" id="RHEA:78684"/>
    </physiologicalReaction>
</comment>
<dbReference type="GO" id="GO:0000166">
    <property type="term" value="F:nucleotide binding"/>
    <property type="evidence" value="ECO:0007669"/>
    <property type="project" value="UniProtKB-KW"/>
</dbReference>
<dbReference type="EMBL" id="JAAAUY010000724">
    <property type="protein sequence ID" value="KAF9326889.1"/>
    <property type="molecule type" value="Genomic_DNA"/>
</dbReference>
<keyword evidence="6" id="KW-0694">RNA-binding</keyword>
<comment type="cofactor">
    <cofactor evidence="1 6">
        <name>a divalent metal cation</name>
        <dbReference type="ChEBI" id="CHEBI:60240"/>
    </cofactor>
</comment>
<evidence type="ECO:0000256" key="1">
    <source>
        <dbReference type="ARBA" id="ARBA00001968"/>
    </source>
</evidence>
<dbReference type="GO" id="GO:0110155">
    <property type="term" value="P:NAD-cap decapping"/>
    <property type="evidence" value="ECO:0007669"/>
    <property type="project" value="TreeGrafter"/>
</dbReference>
<evidence type="ECO:0000259" key="8">
    <source>
        <dbReference type="Pfam" id="PF08652"/>
    </source>
</evidence>
<dbReference type="EC" id="3.6.1.-" evidence="6"/>
<feature type="domain" description="RAI1-like" evidence="8">
    <location>
        <begin position="19"/>
        <end position="166"/>
    </location>
</feature>
<dbReference type="GO" id="GO:0003723">
    <property type="term" value="F:RNA binding"/>
    <property type="evidence" value="ECO:0007669"/>
    <property type="project" value="UniProtKB-KW"/>
</dbReference>
<comment type="function">
    <text evidence="6">Decapping enzyme for NAD-capped RNAs: specifically hydrolyzes the nicotinamide adenine dinucleotide (NAD) cap from a subset of RNAs by removing the entire NAD moiety from the 5'-end of an NAD-capped RNA.</text>
</comment>
<keyword evidence="6" id="KW-0539">Nucleus</keyword>
<gene>
    <name evidence="9" type="primary">RAI1</name>
    <name evidence="9" type="ORF">BG006_009739</name>
</gene>
<evidence type="ECO:0000313" key="10">
    <source>
        <dbReference type="Proteomes" id="UP000696485"/>
    </source>
</evidence>
<keyword evidence="6" id="KW-0547">Nucleotide-binding</keyword>
<comment type="similarity">
    <text evidence="2 6">Belongs to the DXO/Dom3Z family.</text>
</comment>
<feature type="region of interest" description="Disordered" evidence="7">
    <location>
        <begin position="89"/>
        <end position="129"/>
    </location>
</feature>
<keyword evidence="6" id="KW-0479">Metal-binding</keyword>
<comment type="catalytic activity">
    <reaction evidence="3">
        <text>a 5'-end (N(7)-methyl 5'-triphosphoguanosine)-ribonucleoside-ribonucleotide in mRNA + H2O = a (N(7)-methyl 5'-triphosphoguanosine)-nucleoside + a 5'-end phospho-ribonucleoside in mRNA + H(+)</text>
        <dbReference type="Rhea" id="RHEA:66928"/>
        <dbReference type="Rhea" id="RHEA-COMP:15692"/>
        <dbReference type="Rhea" id="RHEA-COMP:17313"/>
        <dbReference type="ChEBI" id="CHEBI:15377"/>
        <dbReference type="ChEBI" id="CHEBI:15378"/>
        <dbReference type="ChEBI" id="CHEBI:138282"/>
        <dbReference type="ChEBI" id="CHEBI:172876"/>
        <dbReference type="ChEBI" id="CHEBI:172877"/>
    </reaction>
    <physiologicalReaction direction="left-to-right" evidence="3">
        <dbReference type="Rhea" id="RHEA:66929"/>
    </physiologicalReaction>
</comment>
<dbReference type="InterPro" id="IPR039039">
    <property type="entry name" value="RAI1-like_fam"/>
</dbReference>
<dbReference type="Pfam" id="PF08652">
    <property type="entry name" value="RAI1"/>
    <property type="match status" value="1"/>
</dbReference>
<dbReference type="GO" id="GO:0005829">
    <property type="term" value="C:cytosol"/>
    <property type="evidence" value="ECO:0007669"/>
    <property type="project" value="TreeGrafter"/>
</dbReference>
<protein>
    <recommendedName>
        <fullName evidence="6">Decapping nuclease</fullName>
        <ecNumber evidence="6">3.6.1.-</ecNumber>
    </recommendedName>
</protein>
<name>A0A9P5SI82_9FUNG</name>
<dbReference type="GO" id="GO:0000956">
    <property type="term" value="P:nuclear-transcribed mRNA catabolic process"/>
    <property type="evidence" value="ECO:0007669"/>
    <property type="project" value="TreeGrafter"/>
</dbReference>
<dbReference type="GO" id="GO:0046872">
    <property type="term" value="F:metal ion binding"/>
    <property type="evidence" value="ECO:0007669"/>
    <property type="project" value="UniProtKB-KW"/>
</dbReference>
<evidence type="ECO:0000256" key="2">
    <source>
        <dbReference type="ARBA" id="ARBA00006562"/>
    </source>
</evidence>